<evidence type="ECO:0000259" key="2">
    <source>
        <dbReference type="Pfam" id="PF25534"/>
    </source>
</evidence>
<organism evidence="3 4">
    <name type="scientific">Septoria linicola</name>
    <dbReference type="NCBI Taxonomy" id="215465"/>
    <lineage>
        <taxon>Eukaryota</taxon>
        <taxon>Fungi</taxon>
        <taxon>Dikarya</taxon>
        <taxon>Ascomycota</taxon>
        <taxon>Pezizomycotina</taxon>
        <taxon>Dothideomycetes</taxon>
        <taxon>Dothideomycetidae</taxon>
        <taxon>Mycosphaerellales</taxon>
        <taxon>Mycosphaerellaceae</taxon>
        <taxon>Septoria</taxon>
    </lineage>
</organism>
<evidence type="ECO:0000256" key="1">
    <source>
        <dbReference type="SAM" id="MobiDB-lite"/>
    </source>
</evidence>
<feature type="domain" description="DUF7918" evidence="2">
    <location>
        <begin position="9"/>
        <end position="112"/>
    </location>
</feature>
<dbReference type="PANTHER" id="PTHR36223">
    <property type="entry name" value="BETA-LACTAMASE-TYPE TRANSPEPTIDASE FOLD DOMAIN CONTAINING PROTEIN"/>
    <property type="match status" value="1"/>
</dbReference>
<dbReference type="AlphaFoldDB" id="A0A9Q9EQC1"/>
<dbReference type="InterPro" id="IPR057678">
    <property type="entry name" value="DUF7918"/>
</dbReference>
<dbReference type="PANTHER" id="PTHR36223:SF1">
    <property type="entry name" value="TRANSCRIPTION ELONGATION FACTOR EAF N-TERMINAL DOMAIN-CONTAINING PROTEIN"/>
    <property type="match status" value="1"/>
</dbReference>
<feature type="region of interest" description="Disordered" evidence="1">
    <location>
        <begin position="780"/>
        <end position="823"/>
    </location>
</feature>
<feature type="compositionally biased region" description="Basic and acidic residues" evidence="1">
    <location>
        <begin position="344"/>
        <end position="365"/>
    </location>
</feature>
<dbReference type="Proteomes" id="UP001056384">
    <property type="component" value="Chromosome 11"/>
</dbReference>
<feature type="region of interest" description="Disordered" evidence="1">
    <location>
        <begin position="183"/>
        <end position="227"/>
    </location>
</feature>
<feature type="compositionally biased region" description="Basic and acidic residues" evidence="1">
    <location>
        <begin position="739"/>
        <end position="752"/>
    </location>
</feature>
<feature type="region of interest" description="Disordered" evidence="1">
    <location>
        <begin position="342"/>
        <end position="403"/>
    </location>
</feature>
<feature type="region of interest" description="Disordered" evidence="1">
    <location>
        <begin position="688"/>
        <end position="760"/>
    </location>
</feature>
<name>A0A9Q9EQC1_9PEZI</name>
<proteinExistence type="predicted"/>
<dbReference type="OrthoDB" id="3364132at2759"/>
<keyword evidence="4" id="KW-1185">Reference proteome</keyword>
<feature type="domain" description="DUF7918" evidence="2">
    <location>
        <begin position="520"/>
        <end position="694"/>
    </location>
</feature>
<gene>
    <name evidence="3" type="ORF">Slin15195_G119560</name>
</gene>
<protein>
    <recommendedName>
        <fullName evidence="2">DUF7918 domain-containing protein</fullName>
    </recommendedName>
</protein>
<reference evidence="3" key="1">
    <citation type="submission" date="2022-06" db="EMBL/GenBank/DDBJ databases">
        <title>Complete genome sequences of two strains of the flax pathogen Septoria linicola.</title>
        <authorList>
            <person name="Lapalu N."/>
            <person name="Simon A."/>
            <person name="Demenou B."/>
            <person name="Paumier D."/>
            <person name="Guillot M.-P."/>
            <person name="Gout L."/>
            <person name="Valade R."/>
        </authorList>
    </citation>
    <scope>NUCLEOTIDE SEQUENCE</scope>
    <source>
        <strain evidence="3">SE15195</strain>
    </source>
</reference>
<feature type="compositionally biased region" description="Polar residues" evidence="1">
    <location>
        <begin position="183"/>
        <end position="226"/>
    </location>
</feature>
<evidence type="ECO:0000313" key="3">
    <source>
        <dbReference type="EMBL" id="USW58637.1"/>
    </source>
</evidence>
<evidence type="ECO:0000313" key="4">
    <source>
        <dbReference type="Proteomes" id="UP001056384"/>
    </source>
</evidence>
<dbReference type="EMBL" id="CP099428">
    <property type="protein sequence ID" value="USW58637.1"/>
    <property type="molecule type" value="Genomic_DNA"/>
</dbReference>
<sequence length="840" mass="91849">MAISDDLPGVSTSIQIHGQALPEYRDDDIQDPERTVSYMIEAVPDQTFEIHARASPHAAFSGSSLAIHFYVDGKYVDGTLIDAADISTHGSSARSCGRYVTSSLLRRYKFASRERQIEIVERNSRSLSHRPRHSGRFTETPEVSYTSYASRAETYVSRAETSAPTSATNSWSNIRLQSNSGPFAAPSTTFSEMSSVDTPPSFSSRASTAVQSTSNLTDATSTTAGAETSDLEELGTIKIVICHVNKKQPVAFGRGASTTSKISDNKQKAIKDKAGGLLVRFTAPQTVAPVTTWDVDATSDGESSAVTYIYHYRTHEMLCALGVLPKDGRILPLAPLGLPSVAERPQEEQRADELQEHASEAEAARQDGAQVQREEAEKGSPARRKVSRSGEVSAELKGEDMDWDMVGDESMASVPSAESRAQDIAMAIHPAFPDMAISLKVAGTALPEYGDDEATPDQEAHAVRYVEVPDIASRSEAEDSAIDDDEDRDEGSVEFEIHADIHALTPDSYYIKGVAEENLKEYGLAFHISVDGDDVDALLIYDVLIRISYPDGKTCISKGQYIDAETVLPYRLKSIKMIDAAAAAARGARTPAEKEKLEQLGTVKIVVHHVRKQGRSAPARSEYKDRTILGLDEVDLKGKAVSHSVGFGAAVEDRGGAAFSEVQYIDIENGPVAVYEFRYRSREALQDERIIPRTPSPSAGSDHAAEAGTEPKDEDDDLPNLTPDQLIDLVRQSRKRDRQRTQVKPEIKKDEDMLGSTTGRSKRAPLITKDQGIILAIGDDDEFHPEPRQKKPRLQAEPEIIDSDDEGSVATFAGHDDPVQNRDADFDFMGEFQTRYGHNL</sequence>
<dbReference type="Pfam" id="PF25534">
    <property type="entry name" value="DUF7918"/>
    <property type="match status" value="3"/>
</dbReference>
<feature type="compositionally biased region" description="Basic and acidic residues" evidence="1">
    <location>
        <begin position="814"/>
        <end position="823"/>
    </location>
</feature>
<accession>A0A9Q9EQC1</accession>
<feature type="domain" description="DUF7918" evidence="2">
    <location>
        <begin position="221"/>
        <end position="326"/>
    </location>
</feature>